<dbReference type="FunFam" id="3.90.640.10:FF:000007">
    <property type="entry name" value="Actin like 7B"/>
    <property type="match status" value="1"/>
</dbReference>
<dbReference type="SMART" id="SM00268">
    <property type="entry name" value="ACTIN"/>
    <property type="match status" value="1"/>
</dbReference>
<evidence type="ECO:0000256" key="4">
    <source>
        <dbReference type="RuleBase" id="RU000487"/>
    </source>
</evidence>
<dbReference type="InterPro" id="IPR004000">
    <property type="entry name" value="Actin"/>
</dbReference>
<reference evidence="5" key="1">
    <citation type="submission" date="2021-01" db="EMBL/GenBank/DDBJ databases">
        <authorList>
            <person name="Corre E."/>
            <person name="Pelletier E."/>
            <person name="Niang G."/>
            <person name="Scheremetjew M."/>
            <person name="Finn R."/>
            <person name="Kale V."/>
            <person name="Holt S."/>
            <person name="Cochrane G."/>
            <person name="Meng A."/>
            <person name="Brown T."/>
            <person name="Cohen L."/>
        </authorList>
    </citation>
    <scope>NUCLEOTIDE SEQUENCE</scope>
    <source>
        <strain evidence="5">GSBS06</strain>
    </source>
</reference>
<accession>A0A7S3UY73</accession>
<dbReference type="GO" id="GO:0005856">
    <property type="term" value="C:cytoskeleton"/>
    <property type="evidence" value="ECO:0007669"/>
    <property type="project" value="UniProtKB-SubCell"/>
</dbReference>
<proteinExistence type="inferred from homology"/>
<dbReference type="Pfam" id="PF00022">
    <property type="entry name" value="Actin"/>
    <property type="match status" value="1"/>
</dbReference>
<gene>
    <name evidence="5" type="ORF">ASTO00021_LOCUS10607</name>
</gene>
<dbReference type="SUPFAM" id="SSF53067">
    <property type="entry name" value="Actin-like ATPase domain"/>
    <property type="match status" value="2"/>
</dbReference>
<dbReference type="AlphaFoldDB" id="A0A7S3UY73"/>
<evidence type="ECO:0000256" key="1">
    <source>
        <dbReference type="ARBA" id="ARBA00004245"/>
    </source>
</evidence>
<sequence>MYDDEEENAGAIVIDCGSGSVKAGFAGDDEPRCVFPTVAEIPVKGVIFMKTKKYPVYKGVVTNWDEMEMIWHHTFYNELRVSPEGRAVLLTEPPLYPRASQERTIETMFNLFGISAYYKSSAALLSLYAVGATTGIVLTSGEGVTSTMAVYEGYALPHTIIRSEVAGREITEYLMKSLIERGYEFTSAADRLIVQDIKEKCSYIALDLETEKQQDLKNSNHAVMDCDTSAGTIRIGHERFQCPEALFDPSLIGQDSSKGIHLIIYDSIERIDADVRSDFYANIVLCGGSTLFAGIDARLVQEIEKLENAPSRDKIKIHDKNHLKRLYSTWIGGSILASVSTFKSMWITESEFVHSGPTIVHRKCFS</sequence>
<comment type="catalytic activity">
    <reaction evidence="3">
        <text>ATP + H2O = ADP + phosphate + H(+)</text>
        <dbReference type="Rhea" id="RHEA:13065"/>
        <dbReference type="ChEBI" id="CHEBI:15377"/>
        <dbReference type="ChEBI" id="CHEBI:15378"/>
        <dbReference type="ChEBI" id="CHEBI:30616"/>
        <dbReference type="ChEBI" id="CHEBI:43474"/>
        <dbReference type="ChEBI" id="CHEBI:456216"/>
    </reaction>
</comment>
<comment type="subcellular location">
    <subcellularLocation>
        <location evidence="1">Cytoplasm</location>
        <location evidence="1">Cytoskeleton</location>
    </subcellularLocation>
</comment>
<dbReference type="EMBL" id="HBIN01014028">
    <property type="protein sequence ID" value="CAE0440473.1"/>
    <property type="molecule type" value="Transcribed_RNA"/>
</dbReference>
<name>A0A7S3UY73_9STRA</name>
<evidence type="ECO:0000256" key="2">
    <source>
        <dbReference type="ARBA" id="ARBA00023212"/>
    </source>
</evidence>
<evidence type="ECO:0000256" key="3">
    <source>
        <dbReference type="ARBA" id="ARBA00049360"/>
    </source>
</evidence>
<keyword evidence="2" id="KW-0963">Cytoplasm</keyword>
<evidence type="ECO:0008006" key="6">
    <source>
        <dbReference type="Google" id="ProtNLM"/>
    </source>
</evidence>
<comment type="similarity">
    <text evidence="4">Belongs to the actin family.</text>
</comment>
<dbReference type="Gene3D" id="3.90.640.10">
    <property type="entry name" value="Actin, Chain A, domain 4"/>
    <property type="match status" value="1"/>
</dbReference>
<organism evidence="5">
    <name type="scientific">Aplanochytrium stocchinoi</name>
    <dbReference type="NCBI Taxonomy" id="215587"/>
    <lineage>
        <taxon>Eukaryota</taxon>
        <taxon>Sar</taxon>
        <taxon>Stramenopiles</taxon>
        <taxon>Bigyra</taxon>
        <taxon>Labyrinthulomycetes</taxon>
        <taxon>Thraustochytrida</taxon>
        <taxon>Thraustochytriidae</taxon>
        <taxon>Aplanochytrium</taxon>
    </lineage>
</organism>
<keyword evidence="2" id="KW-0206">Cytoskeleton</keyword>
<dbReference type="FunFam" id="3.30.420.40:FF:000050">
    <property type="entry name" value="Actin, alpha skeletal muscle"/>
    <property type="match status" value="1"/>
</dbReference>
<dbReference type="InterPro" id="IPR043129">
    <property type="entry name" value="ATPase_NBD"/>
</dbReference>
<dbReference type="Gene3D" id="3.30.420.40">
    <property type="match status" value="2"/>
</dbReference>
<protein>
    <recommendedName>
        <fullName evidence="6">Actin</fullName>
    </recommendedName>
</protein>
<dbReference type="PANTHER" id="PTHR11937">
    <property type="entry name" value="ACTIN"/>
    <property type="match status" value="1"/>
</dbReference>
<evidence type="ECO:0000313" key="5">
    <source>
        <dbReference type="EMBL" id="CAE0440473.1"/>
    </source>
</evidence>